<reference evidence="1 2" key="1">
    <citation type="journal article" date="2011" name="Stand. Genomic Sci.">
        <title>Complete genome sequence of Arthrobacter phenanthrenivorans type strain (Sphe3).</title>
        <authorList>
            <person name="Kallimanis A."/>
            <person name="Labutti K.M."/>
            <person name="Lapidus A."/>
            <person name="Clum A."/>
            <person name="Lykidis A."/>
            <person name="Mavromatis K."/>
            <person name="Pagani I."/>
            <person name="Liolios K."/>
            <person name="Ivanova N."/>
            <person name="Goodwin L."/>
            <person name="Pitluck S."/>
            <person name="Chen A."/>
            <person name="Palaniappan K."/>
            <person name="Markowitz V."/>
            <person name="Bristow J."/>
            <person name="Velentzas A.D."/>
            <person name="Perisynakis A."/>
            <person name="Ouzounis C.C."/>
            <person name="Kyrpides N.C."/>
            <person name="Koukkou A.I."/>
            <person name="Drainas C."/>
        </authorList>
    </citation>
    <scope>NUCLEOTIDE SEQUENCE [LARGE SCALE GENOMIC DNA]</scope>
    <source>
        <strain evidence="2">DSM 18606 / JCM 16027 / LMG 23796 / Sphe3</strain>
    </source>
</reference>
<sequence length="47" mass="5338">MMKELTMQELEAQGVELLPSRETLFLDCQRPLGIAHRWPVFLPAGGQ</sequence>
<organism evidence="1 2">
    <name type="scientific">Pseudarthrobacter phenanthrenivorans (strain DSM 18606 / JCM 16027 / LMG 23796 / Sphe3)</name>
    <name type="common">Arthrobacter phenanthrenivorans</name>
    <dbReference type="NCBI Taxonomy" id="930171"/>
    <lineage>
        <taxon>Bacteria</taxon>
        <taxon>Bacillati</taxon>
        <taxon>Actinomycetota</taxon>
        <taxon>Actinomycetes</taxon>
        <taxon>Micrococcales</taxon>
        <taxon>Micrococcaceae</taxon>
        <taxon>Pseudarthrobacter</taxon>
    </lineage>
</organism>
<proteinExistence type="predicted"/>
<dbReference type="AlphaFoldDB" id="F0MBH4"/>
<accession>F0MBH4</accession>
<dbReference type="HOGENOM" id="CLU_3164099_0_0_11"/>
<gene>
    <name evidence="1" type="ordered locus">Asphe3_06470</name>
</gene>
<name>F0MBH4_PSEPM</name>
<dbReference type="Proteomes" id="UP000008639">
    <property type="component" value="Chromosome"/>
</dbReference>
<evidence type="ECO:0000313" key="1">
    <source>
        <dbReference type="EMBL" id="ADX71856.1"/>
    </source>
</evidence>
<evidence type="ECO:0000313" key="2">
    <source>
        <dbReference type="Proteomes" id="UP000008639"/>
    </source>
</evidence>
<dbReference type="EMBL" id="CP002379">
    <property type="protein sequence ID" value="ADX71856.1"/>
    <property type="molecule type" value="Genomic_DNA"/>
</dbReference>
<dbReference type="KEGG" id="apn:Asphe3_06470"/>
<protein>
    <submittedName>
        <fullName evidence="1">Uncharacterized protein</fullName>
    </submittedName>
</protein>